<feature type="region of interest" description="Disordered" evidence="6">
    <location>
        <begin position="39"/>
        <end position="75"/>
    </location>
</feature>
<dbReference type="PANTHER" id="PTHR10869">
    <property type="entry name" value="PROLYL 4-HYDROXYLASE ALPHA SUBUNIT"/>
    <property type="match status" value="1"/>
</dbReference>
<feature type="domain" description="Fe2OG dioxygenase" evidence="7">
    <location>
        <begin position="175"/>
        <end position="296"/>
    </location>
</feature>
<evidence type="ECO:0000256" key="6">
    <source>
        <dbReference type="SAM" id="MobiDB-lite"/>
    </source>
</evidence>
<keyword evidence="5" id="KW-0408">Iron</keyword>
<dbReference type="Pfam" id="PF13640">
    <property type="entry name" value="2OG-FeII_Oxy_3"/>
    <property type="match status" value="1"/>
</dbReference>
<evidence type="ECO:0000313" key="8">
    <source>
        <dbReference type="EMBL" id="CAE0662584.1"/>
    </source>
</evidence>
<accession>A0A7S3YUQ1</accession>
<evidence type="ECO:0000256" key="2">
    <source>
        <dbReference type="ARBA" id="ARBA00022723"/>
    </source>
</evidence>
<evidence type="ECO:0000256" key="4">
    <source>
        <dbReference type="ARBA" id="ARBA00023002"/>
    </source>
</evidence>
<dbReference type="Gene3D" id="2.60.120.620">
    <property type="entry name" value="q2cbj1_9rhob like domain"/>
    <property type="match status" value="1"/>
</dbReference>
<dbReference type="GO" id="GO:0005506">
    <property type="term" value="F:iron ion binding"/>
    <property type="evidence" value="ECO:0007669"/>
    <property type="project" value="InterPro"/>
</dbReference>
<dbReference type="InterPro" id="IPR045054">
    <property type="entry name" value="P4HA-like"/>
</dbReference>
<sequence length="351" mass="38753">MSTAAPSEELGAREPADGKGPGFMVVAKKEFKASLLKHLRSESETKASRPLTTARTTENDDAAHGKCAGRGGGKVSRRELKGGLEGFVLDNVLSEKECDSLLEGLASDGHKFTFWNPEAPNRKDTRNVDTVEVYDETLASEIWSRVKDNVTKIIEIPQDNDTWEYGLEGTWVACGINPRLLFARYSPGGHFSPHTDGHVVIDFNHRTLHSVIIYLNTCAEGGATHIFHTADMKSKKFVQDSKGRFRFAKDKIADSGIPKAGSMLSFSQHLMHEGEPVGEGCMKYIIRTDVMYKRTPAVCDDSRGIEAYKVFQQASEAEGRGELVKAFDLYSKVSRLSEKLARMLNIYDGGA</sequence>
<dbReference type="InterPro" id="IPR006620">
    <property type="entry name" value="Pro_4_hyd_alph"/>
</dbReference>
<keyword evidence="2" id="KW-0479">Metal-binding</keyword>
<evidence type="ECO:0000259" key="7">
    <source>
        <dbReference type="PROSITE" id="PS51471"/>
    </source>
</evidence>
<gene>
    <name evidence="8" type="ORF">LGLO00237_LOCUS14185</name>
</gene>
<dbReference type="GO" id="GO:0004656">
    <property type="term" value="F:procollagen-proline 4-dioxygenase activity"/>
    <property type="evidence" value="ECO:0007669"/>
    <property type="project" value="TreeGrafter"/>
</dbReference>
<keyword evidence="4" id="KW-0560">Oxidoreductase</keyword>
<dbReference type="PANTHER" id="PTHR10869:SF246">
    <property type="entry name" value="TRANSMEMBRANE PROLYL 4-HYDROXYLASE"/>
    <property type="match status" value="1"/>
</dbReference>
<name>A0A7S3YUQ1_9EUKA</name>
<organism evidence="8">
    <name type="scientific">Lotharella globosa</name>
    <dbReference type="NCBI Taxonomy" id="91324"/>
    <lineage>
        <taxon>Eukaryota</taxon>
        <taxon>Sar</taxon>
        <taxon>Rhizaria</taxon>
        <taxon>Cercozoa</taxon>
        <taxon>Chlorarachniophyceae</taxon>
        <taxon>Lotharella</taxon>
    </lineage>
</organism>
<evidence type="ECO:0000256" key="5">
    <source>
        <dbReference type="ARBA" id="ARBA00023004"/>
    </source>
</evidence>
<dbReference type="GO" id="GO:0005783">
    <property type="term" value="C:endoplasmic reticulum"/>
    <property type="evidence" value="ECO:0007669"/>
    <property type="project" value="TreeGrafter"/>
</dbReference>
<comment type="cofactor">
    <cofactor evidence="1">
        <name>L-ascorbate</name>
        <dbReference type="ChEBI" id="CHEBI:38290"/>
    </cofactor>
</comment>
<dbReference type="InterPro" id="IPR044862">
    <property type="entry name" value="Pro_4_hyd_alph_FE2OG_OXY"/>
</dbReference>
<evidence type="ECO:0000256" key="1">
    <source>
        <dbReference type="ARBA" id="ARBA00001961"/>
    </source>
</evidence>
<feature type="region of interest" description="Disordered" evidence="6">
    <location>
        <begin position="1"/>
        <end position="22"/>
    </location>
</feature>
<dbReference type="SMART" id="SM00702">
    <property type="entry name" value="P4Hc"/>
    <property type="match status" value="1"/>
</dbReference>
<dbReference type="AlphaFoldDB" id="A0A7S3YUQ1"/>
<dbReference type="GO" id="GO:0031418">
    <property type="term" value="F:L-ascorbic acid binding"/>
    <property type="evidence" value="ECO:0007669"/>
    <property type="project" value="InterPro"/>
</dbReference>
<proteinExistence type="predicted"/>
<keyword evidence="3" id="KW-0223">Dioxygenase</keyword>
<dbReference type="InterPro" id="IPR005123">
    <property type="entry name" value="Oxoglu/Fe-dep_dioxygenase_dom"/>
</dbReference>
<protein>
    <recommendedName>
        <fullName evidence="7">Fe2OG dioxygenase domain-containing protein</fullName>
    </recommendedName>
</protein>
<evidence type="ECO:0000256" key="3">
    <source>
        <dbReference type="ARBA" id="ARBA00022964"/>
    </source>
</evidence>
<reference evidence="8" key="1">
    <citation type="submission" date="2021-01" db="EMBL/GenBank/DDBJ databases">
        <authorList>
            <person name="Corre E."/>
            <person name="Pelletier E."/>
            <person name="Niang G."/>
            <person name="Scheremetjew M."/>
            <person name="Finn R."/>
            <person name="Kale V."/>
            <person name="Holt S."/>
            <person name="Cochrane G."/>
            <person name="Meng A."/>
            <person name="Brown T."/>
            <person name="Cohen L."/>
        </authorList>
    </citation>
    <scope>NUCLEOTIDE SEQUENCE</scope>
    <source>
        <strain evidence="8">CCCM811</strain>
    </source>
</reference>
<dbReference type="PROSITE" id="PS51471">
    <property type="entry name" value="FE2OG_OXY"/>
    <property type="match status" value="1"/>
</dbReference>
<dbReference type="EMBL" id="HBIV01019588">
    <property type="protein sequence ID" value="CAE0662584.1"/>
    <property type="molecule type" value="Transcribed_RNA"/>
</dbReference>